<feature type="transmembrane region" description="Helical" evidence="1">
    <location>
        <begin position="57"/>
        <end position="73"/>
    </location>
</feature>
<keyword evidence="1" id="KW-1133">Transmembrane helix</keyword>
<dbReference type="RefSeq" id="WP_369183130.1">
    <property type="nucleotide sequence ID" value="NZ_CP163445.1"/>
</dbReference>
<keyword evidence="1" id="KW-0472">Membrane</keyword>
<name>A0AB39TIH4_9ACTN</name>
<feature type="transmembrane region" description="Helical" evidence="1">
    <location>
        <begin position="94"/>
        <end position="114"/>
    </location>
</feature>
<feature type="transmembrane region" description="Helical" evidence="1">
    <location>
        <begin position="23"/>
        <end position="42"/>
    </location>
</feature>
<sequence length="219" mass="22676">MALELAYLLLPPACWAFLVRTRIVGAAVFAVLAGLALALVGLEEDWYFTRATAEIETGYPVAAGLVLLAGVLAEQRLRGPRPAKDYDHPVAGSAVAVTAHVLVGAGIAFAYQLLAHDAFVPSRAELSLPPGLTATAVTGGSCGSDFCSRTLTIGSDTGLPADEVEARLRAALAADGWAPGRDGALVRPHGWLVDGRVSQVHVTGRTVELSGSELADRGP</sequence>
<dbReference type="AlphaFoldDB" id="A0AB39TIH4"/>
<reference evidence="2" key="1">
    <citation type="submission" date="2024-07" db="EMBL/GenBank/DDBJ databases">
        <authorList>
            <person name="Yu S.T."/>
        </authorList>
    </citation>
    <scope>NUCLEOTIDE SEQUENCE</scope>
    <source>
        <strain evidence="2">Y1</strain>
    </source>
</reference>
<accession>A0AB39TIH4</accession>
<protein>
    <submittedName>
        <fullName evidence="2">Uncharacterized protein</fullName>
    </submittedName>
</protein>
<proteinExistence type="predicted"/>
<dbReference type="EMBL" id="CP163445">
    <property type="protein sequence ID" value="XDQ78979.1"/>
    <property type="molecule type" value="Genomic_DNA"/>
</dbReference>
<keyword evidence="1" id="KW-0812">Transmembrane</keyword>
<organism evidence="2">
    <name type="scientific">Streptomyces sp. Y1</name>
    <dbReference type="NCBI Taxonomy" id="3238634"/>
    <lineage>
        <taxon>Bacteria</taxon>
        <taxon>Bacillati</taxon>
        <taxon>Actinomycetota</taxon>
        <taxon>Actinomycetes</taxon>
        <taxon>Kitasatosporales</taxon>
        <taxon>Streptomycetaceae</taxon>
        <taxon>Streptomyces</taxon>
    </lineage>
</organism>
<evidence type="ECO:0000256" key="1">
    <source>
        <dbReference type="SAM" id="Phobius"/>
    </source>
</evidence>
<gene>
    <name evidence="2" type="ORF">AB2U05_11165</name>
</gene>
<evidence type="ECO:0000313" key="2">
    <source>
        <dbReference type="EMBL" id="XDQ78979.1"/>
    </source>
</evidence>